<dbReference type="InterPro" id="IPR002048">
    <property type="entry name" value="EF_hand_dom"/>
</dbReference>
<keyword evidence="1" id="KW-0479">Metal-binding</keyword>
<name>A0A835YVR8_9STRA</name>
<dbReference type="SUPFAM" id="SSF47473">
    <property type="entry name" value="EF-hand"/>
    <property type="match status" value="1"/>
</dbReference>
<dbReference type="PANTHER" id="PTHR34524">
    <property type="entry name" value="CALCYPHOSIN"/>
    <property type="match status" value="1"/>
</dbReference>
<protein>
    <recommendedName>
        <fullName evidence="4">EF-hand domain-containing protein</fullName>
    </recommendedName>
</protein>
<dbReference type="EMBL" id="JAFCMP010000346">
    <property type="protein sequence ID" value="KAG5180982.1"/>
    <property type="molecule type" value="Genomic_DNA"/>
</dbReference>
<dbReference type="GO" id="GO:0005509">
    <property type="term" value="F:calcium ion binding"/>
    <property type="evidence" value="ECO:0007669"/>
    <property type="project" value="InterPro"/>
</dbReference>
<reference evidence="5" key="1">
    <citation type="submission" date="2021-02" db="EMBL/GenBank/DDBJ databases">
        <title>First Annotated Genome of the Yellow-green Alga Tribonema minus.</title>
        <authorList>
            <person name="Mahan K.M."/>
        </authorList>
    </citation>
    <scope>NUCLEOTIDE SEQUENCE</scope>
    <source>
        <strain evidence="5">UTEX B ZZ1240</strain>
    </source>
</reference>
<feature type="domain" description="EF-hand" evidence="4">
    <location>
        <begin position="38"/>
        <end position="73"/>
    </location>
</feature>
<evidence type="ECO:0000256" key="2">
    <source>
        <dbReference type="ARBA" id="ARBA00022737"/>
    </source>
</evidence>
<organism evidence="5 6">
    <name type="scientific">Tribonema minus</name>
    <dbReference type="NCBI Taxonomy" id="303371"/>
    <lineage>
        <taxon>Eukaryota</taxon>
        <taxon>Sar</taxon>
        <taxon>Stramenopiles</taxon>
        <taxon>Ochrophyta</taxon>
        <taxon>PX clade</taxon>
        <taxon>Xanthophyceae</taxon>
        <taxon>Tribonematales</taxon>
        <taxon>Tribonemataceae</taxon>
        <taxon>Tribonema</taxon>
    </lineage>
</organism>
<keyword evidence="6" id="KW-1185">Reference proteome</keyword>
<dbReference type="PANTHER" id="PTHR34524:SF6">
    <property type="entry name" value="CALCYPHOSINE LIKE"/>
    <property type="match status" value="1"/>
</dbReference>
<evidence type="ECO:0000313" key="6">
    <source>
        <dbReference type="Proteomes" id="UP000664859"/>
    </source>
</evidence>
<dbReference type="PROSITE" id="PS50222">
    <property type="entry name" value="EF_HAND_2"/>
    <property type="match status" value="1"/>
</dbReference>
<proteinExistence type="predicted"/>
<dbReference type="Gene3D" id="1.10.238.10">
    <property type="entry name" value="EF-hand"/>
    <property type="match status" value="1"/>
</dbReference>
<dbReference type="InterPro" id="IPR051581">
    <property type="entry name" value="Ca-bind"/>
</dbReference>
<keyword evidence="2" id="KW-0677">Repeat</keyword>
<keyword evidence="3" id="KW-0106">Calcium</keyword>
<evidence type="ECO:0000256" key="3">
    <source>
        <dbReference type="ARBA" id="ARBA00022837"/>
    </source>
</evidence>
<gene>
    <name evidence="5" type="ORF">JKP88DRAFT_349333</name>
</gene>
<dbReference type="AlphaFoldDB" id="A0A835YVR8"/>
<dbReference type="OrthoDB" id="444540at2759"/>
<dbReference type="InterPro" id="IPR011992">
    <property type="entry name" value="EF-hand-dom_pair"/>
</dbReference>
<sequence>MADFLNNPFVAPSSNLTEICFKIRSQLFAAHGLAGRPTGPTGVREVFRQLDKDGSGTMIKSTFEAALAQAGLYEVNSLMRAFPAPKAVVERISYPAFLQALQLPLNERRRRVVDAAFKSLDTAGKGTVPLESALAVLRSTAVTHPEVISGKLTADQVIEDFKAFFEEKHSGQVTAEAFTEYYQSLGELEPIDAVFVSILGRLWRVREQADMDELVKHLALELGEKIRERAKDNETEAESLHWAFKQVHTMDLPSGKFNKAELVRVLEHFGLYGLLHSFIYQLRDGKFNKAELVRVLEHFGLQGVDSRIVDAMWKDVKSKFDPSNLDGDNLEVSAFVDEVVPIWEKHAQFGGRCDCGVSPDYLLDEPVGYEHD</sequence>
<evidence type="ECO:0000256" key="1">
    <source>
        <dbReference type="ARBA" id="ARBA00022723"/>
    </source>
</evidence>
<evidence type="ECO:0000259" key="4">
    <source>
        <dbReference type="PROSITE" id="PS50222"/>
    </source>
</evidence>
<evidence type="ECO:0000313" key="5">
    <source>
        <dbReference type="EMBL" id="KAG5180982.1"/>
    </source>
</evidence>
<dbReference type="Proteomes" id="UP000664859">
    <property type="component" value="Unassembled WGS sequence"/>
</dbReference>
<accession>A0A835YVR8</accession>
<comment type="caution">
    <text evidence="5">The sequence shown here is derived from an EMBL/GenBank/DDBJ whole genome shotgun (WGS) entry which is preliminary data.</text>
</comment>